<dbReference type="PANTHER" id="PTHR42754:SF1">
    <property type="entry name" value="LIPOPROTEIN"/>
    <property type="match status" value="1"/>
</dbReference>
<gene>
    <name evidence="3" type="ORF">HUW51_05070</name>
</gene>
<evidence type="ECO:0000259" key="2">
    <source>
        <dbReference type="Pfam" id="PF18962"/>
    </source>
</evidence>
<keyword evidence="4" id="KW-1185">Reference proteome</keyword>
<evidence type="ECO:0000256" key="1">
    <source>
        <dbReference type="SAM" id="MobiDB-lite"/>
    </source>
</evidence>
<evidence type="ECO:0000313" key="4">
    <source>
        <dbReference type="Proteomes" id="UP000515237"/>
    </source>
</evidence>
<accession>A0A7G7G4P7</accession>
<proteinExistence type="predicted"/>
<feature type="region of interest" description="Disordered" evidence="1">
    <location>
        <begin position="919"/>
        <end position="944"/>
    </location>
</feature>
<dbReference type="KEGG" id="aswu:HUW51_05070"/>
<feature type="compositionally biased region" description="Basic and acidic residues" evidence="1">
    <location>
        <begin position="923"/>
        <end position="934"/>
    </location>
</feature>
<dbReference type="Proteomes" id="UP000515237">
    <property type="component" value="Chromosome"/>
</dbReference>
<sequence length="1558" mass="166860">MKKHLSRFYALAARGHFFKNWHYSGLLLLAIILFPQRSWAQKVLWDKTIGSKQSESLASLQPTRDGGYIAGGTFYPISSGGKNQDSRGKGGSDYWVVKLKADGTVAWDKLFGGKDGEGLAFAQQTQDGGYILGGTSDSGISGDKTGERRDTSNYFAYKGDYWIVKLNADGEKEWDKTIGGLFIDQLASIKQTQDGGYILGGTSVSGVGGDKTQPAKRLGGDDYWIVKLNADGEKEWDKTIGGQDQDRLDLVQQTRDGNYLVSGYSSSDKGFDKSAPNKGGTDLWLVMLDGKGNKIWDKTYGGNSDEGGLFGKSVLLPTQDGGYLLGSTSTSNVSGDKSQPSRGWADYWVVKLTANGTKVWDTTVGGHETDDLTAIQQNPDGSYILGGVSESNISSEKSEASKGSYDYWVVKLNANGKFVADKTIGSKASDFLYALTNTPDNNFILGGTSSGDKSGDKTQNSKGESDLWLVKLQNHFLLNQTLVFDPVLNQEVGSPPVALQAKASSGLPIRYQVIAGPATIAGNKLTVTGPGNIKLKAIQSGNEQYKAVEAFQNLVATLTGKQMQMAFGSTKADTLTAMLATPDGGYLLAGTSGTNNSASGDKSQGGEGSTDYWVVKMAADGTKLWDKTYGGTAAEKLTALVATPDGGYLLGGSSNSPVSGNKTQPGKGQADYWLVKINADGNYIWDKSLGGKQDDKLTTILVTPGGYLLGGSSASEPSGDKSAANKGYADYWVVKINQEGSKIWDRTYGGNNQDDLAALLALPEGGYLVGGTSASEVSGDKTQATRGFADYWVLRINEQGTKIWDNTYGGIIGYGTEDIGNFETGFSILSSLVATPDGGYLLGGSSSAFAGAEKTDDSPVGFDPITDYWVVKIDKSGKKLWDESYGALSKSYGSFDQTGNAQLNKIIPLPEGGYLLAGTSNGDRGRDKTDDNRSDIPVGGSEYSDEFGDRIPNTVWNDYWIVKIDEKGKKLEDRTLGGQRNDVLADVLLTHQGNLLLGGTSFSGVGADKSSPLRGAADYWLVQVSFQKPTSANWDMSYETQNNEELFDVIKTRDGGYLSGGLSGYRRANNTGGGYYIVKSDKNGNLLWSKSYYGTSGDYLSRVIQTHDGGYLLAGTSYSGRGNDKSQYSRGESDYWILKVDAAGNKQWDKRFGGTGADDLRKVIQLTTGEYVLAGHSNSPAGGDKSQGTQGGSDLWLIKISGTGIKIWDKRYGGTQDETLGSFTSTNDGGFLLGGSSVSGLSGDKTEKNQGKSDYWVVKVDRNGKLLWDKTFGGSGEDQAYSVGRSNQNNLFIAGHSDSPISGSKSQKSQGGSDYWLIKLDGSGNKLWDKTFGGSQNDDLRASTYTLDGGYLLGGTSTSAAGGDKTQPSQGGRDYWAVKLDAAGNKQWDQRFGGDQDEDLRTVFQTPDGGYMLGGSSKSDISGNRSQPNLGLSIRNGNTSDFWLVKLAPVNTATSLITPAINPLTELTTTEELATLTGFPNPFQDKVTITFTLPETQTATLRILDSQGSEIKTLFRQKAQANQTYQLEWQAGKQEAGLYFVQLQTPAGQTTKKILLQK</sequence>
<dbReference type="Gene3D" id="2.60.40.4070">
    <property type="match status" value="1"/>
</dbReference>
<evidence type="ECO:0000313" key="3">
    <source>
        <dbReference type="EMBL" id="QNF32131.1"/>
    </source>
</evidence>
<dbReference type="PANTHER" id="PTHR42754">
    <property type="entry name" value="ENDOGLUCANASE"/>
    <property type="match status" value="1"/>
</dbReference>
<protein>
    <submittedName>
        <fullName evidence="3">T9SS type A sorting domain-containing protein</fullName>
    </submittedName>
</protein>
<dbReference type="InterPro" id="IPR026444">
    <property type="entry name" value="Secre_tail"/>
</dbReference>
<dbReference type="RefSeq" id="WP_185272912.1">
    <property type="nucleotide sequence ID" value="NZ_CP055156.1"/>
</dbReference>
<dbReference type="NCBIfam" id="TIGR04183">
    <property type="entry name" value="Por_Secre_tail"/>
    <property type="match status" value="1"/>
</dbReference>
<name>A0A7G7G4P7_9BACT</name>
<dbReference type="EMBL" id="CP055156">
    <property type="protein sequence ID" value="QNF32131.1"/>
    <property type="molecule type" value="Genomic_DNA"/>
</dbReference>
<feature type="domain" description="Secretion system C-terminal sorting" evidence="2">
    <location>
        <begin position="1479"/>
        <end position="1555"/>
    </location>
</feature>
<reference evidence="3 4" key="1">
    <citation type="journal article" date="2018" name="Int. J. Syst. Evol. Microbiol.">
        <title>Adhaeribacter swui sp. nov., isolated from wet mud.</title>
        <authorList>
            <person name="Kim D.U."/>
            <person name="Kim K.W."/>
            <person name="Kang M.S."/>
            <person name="Kim J.Y."/>
            <person name="Jang J.H."/>
            <person name="Kim M.K."/>
        </authorList>
    </citation>
    <scope>NUCLEOTIDE SEQUENCE [LARGE SCALE GENOMIC DNA]</scope>
    <source>
        <strain evidence="3 4">KCTC 52873</strain>
    </source>
</reference>
<dbReference type="Pfam" id="PF18962">
    <property type="entry name" value="Por_Secre_tail"/>
    <property type="match status" value="1"/>
</dbReference>
<organism evidence="3 4">
    <name type="scientific">Adhaeribacter swui</name>
    <dbReference type="NCBI Taxonomy" id="2086471"/>
    <lineage>
        <taxon>Bacteria</taxon>
        <taxon>Pseudomonadati</taxon>
        <taxon>Bacteroidota</taxon>
        <taxon>Cytophagia</taxon>
        <taxon>Cytophagales</taxon>
        <taxon>Hymenobacteraceae</taxon>
        <taxon>Adhaeribacter</taxon>
    </lineage>
</organism>